<evidence type="ECO:0000313" key="11">
    <source>
        <dbReference type="Proteomes" id="UP001302349"/>
    </source>
</evidence>
<dbReference type="Proteomes" id="UP001302349">
    <property type="component" value="Chromosome"/>
</dbReference>
<feature type="transmembrane region" description="Helical" evidence="9">
    <location>
        <begin position="155"/>
        <end position="181"/>
    </location>
</feature>
<evidence type="ECO:0000313" key="10">
    <source>
        <dbReference type="EMBL" id="WOK07130.1"/>
    </source>
</evidence>
<evidence type="ECO:0000256" key="8">
    <source>
        <dbReference type="ARBA" id="ARBA00035655"/>
    </source>
</evidence>
<comment type="subcellular location">
    <subcellularLocation>
        <location evidence="1">Cell inner membrane</location>
        <topology evidence="1">Multi-pass membrane protein</topology>
    </subcellularLocation>
</comment>
<keyword evidence="6 9" id="KW-1133">Transmembrane helix</keyword>
<name>A0ABZ0IRY3_9BACT</name>
<gene>
    <name evidence="10" type="ORF">RT717_00660</name>
</gene>
<keyword evidence="2" id="KW-0813">Transport</keyword>
<dbReference type="Pfam" id="PF04143">
    <property type="entry name" value="Sulf_transp"/>
    <property type="match status" value="2"/>
</dbReference>
<protein>
    <submittedName>
        <fullName evidence="10">YeeE/YedE thiosulfate transporter family protein</fullName>
    </submittedName>
</protein>
<accession>A0ABZ0IRY3</accession>
<dbReference type="InterPro" id="IPR007272">
    <property type="entry name" value="Sulf_transp_TsuA/YedE"/>
</dbReference>
<keyword evidence="4" id="KW-0997">Cell inner membrane</keyword>
<dbReference type="PANTHER" id="PTHR30574">
    <property type="entry name" value="INNER MEMBRANE PROTEIN YEDE"/>
    <property type="match status" value="1"/>
</dbReference>
<dbReference type="RefSeq" id="WP_317489817.1">
    <property type="nucleotide sequence ID" value="NZ_CP136051.1"/>
</dbReference>
<evidence type="ECO:0000256" key="5">
    <source>
        <dbReference type="ARBA" id="ARBA00022692"/>
    </source>
</evidence>
<keyword evidence="11" id="KW-1185">Reference proteome</keyword>
<evidence type="ECO:0000256" key="4">
    <source>
        <dbReference type="ARBA" id="ARBA00022519"/>
    </source>
</evidence>
<feature type="transmembrane region" description="Helical" evidence="9">
    <location>
        <begin position="125"/>
        <end position="143"/>
    </location>
</feature>
<sequence length="185" mass="20262">MMEWLKSPWPWYVAGPLIGLITPAFLLLGNKTFGISSSLRDICAACFPSGIELFKYNWRERTWNLVFVAGIVIGAFLSSHFLSDGSPVAISDSTKSELMALGISDFQGLVPIELFSWSNLLTTKGFVFIILGGFLVGFGTRYAGGCTSGHTMFGLSYFQMASLVASISFFAGGLIMTHFLFDFLF</sequence>
<dbReference type="PANTHER" id="PTHR30574:SF1">
    <property type="entry name" value="SULPHUR TRANSPORT DOMAIN-CONTAINING PROTEIN"/>
    <property type="match status" value="1"/>
</dbReference>
<feature type="transmembrane region" description="Helical" evidence="9">
    <location>
        <begin position="63"/>
        <end position="82"/>
    </location>
</feature>
<organism evidence="10 11">
    <name type="scientific">Imperialibacter roseus</name>
    <dbReference type="NCBI Taxonomy" id="1324217"/>
    <lineage>
        <taxon>Bacteria</taxon>
        <taxon>Pseudomonadati</taxon>
        <taxon>Bacteroidota</taxon>
        <taxon>Cytophagia</taxon>
        <taxon>Cytophagales</taxon>
        <taxon>Flammeovirgaceae</taxon>
        <taxon>Imperialibacter</taxon>
    </lineage>
</organism>
<evidence type="ECO:0000256" key="3">
    <source>
        <dbReference type="ARBA" id="ARBA00022475"/>
    </source>
</evidence>
<keyword evidence="3" id="KW-1003">Cell membrane</keyword>
<dbReference type="EMBL" id="CP136051">
    <property type="protein sequence ID" value="WOK07130.1"/>
    <property type="molecule type" value="Genomic_DNA"/>
</dbReference>
<keyword evidence="5 9" id="KW-0812">Transmembrane</keyword>
<evidence type="ECO:0000256" key="7">
    <source>
        <dbReference type="ARBA" id="ARBA00023136"/>
    </source>
</evidence>
<evidence type="ECO:0000256" key="1">
    <source>
        <dbReference type="ARBA" id="ARBA00004429"/>
    </source>
</evidence>
<evidence type="ECO:0000256" key="2">
    <source>
        <dbReference type="ARBA" id="ARBA00022448"/>
    </source>
</evidence>
<reference evidence="10 11" key="1">
    <citation type="journal article" date="2023" name="Microbiol. Resour. Announc.">
        <title>Complete Genome Sequence of Imperialibacter roseus strain P4T.</title>
        <authorList>
            <person name="Tizabi D.R."/>
            <person name="Bachvaroff T."/>
            <person name="Hill R.T."/>
        </authorList>
    </citation>
    <scope>NUCLEOTIDE SEQUENCE [LARGE SCALE GENOMIC DNA]</scope>
    <source>
        <strain evidence="10 11">P4T</strain>
    </source>
</reference>
<comment type="similarity">
    <text evidence="8">Belongs to the TsuA/YedE (TC 9.B.102) family.</text>
</comment>
<keyword evidence="7 9" id="KW-0472">Membrane</keyword>
<evidence type="ECO:0000256" key="6">
    <source>
        <dbReference type="ARBA" id="ARBA00022989"/>
    </source>
</evidence>
<feature type="transmembrane region" description="Helical" evidence="9">
    <location>
        <begin position="12"/>
        <end position="30"/>
    </location>
</feature>
<proteinExistence type="inferred from homology"/>
<evidence type="ECO:0000256" key="9">
    <source>
        <dbReference type="SAM" id="Phobius"/>
    </source>
</evidence>